<accession>A0A8J3NK75</accession>
<keyword evidence="2" id="KW-0732">Signal</keyword>
<keyword evidence="4" id="KW-1185">Reference proteome</keyword>
<evidence type="ECO:0008006" key="5">
    <source>
        <dbReference type="Google" id="ProtNLM"/>
    </source>
</evidence>
<gene>
    <name evidence="3" type="ORF">Cba03nite_25640</name>
</gene>
<dbReference type="PROSITE" id="PS51257">
    <property type="entry name" value="PROKAR_LIPOPROTEIN"/>
    <property type="match status" value="1"/>
</dbReference>
<comment type="caution">
    <text evidence="3">The sequence shown here is derived from an EMBL/GenBank/DDBJ whole genome shotgun (WGS) entry which is preliminary data.</text>
</comment>
<dbReference type="EMBL" id="BONF01000012">
    <property type="protein sequence ID" value="GIF81215.1"/>
    <property type="molecule type" value="Genomic_DNA"/>
</dbReference>
<dbReference type="RefSeq" id="WP_376818324.1">
    <property type="nucleotide sequence ID" value="NZ_JBHTGC010000001.1"/>
</dbReference>
<dbReference type="AlphaFoldDB" id="A0A8J3NK75"/>
<evidence type="ECO:0000256" key="1">
    <source>
        <dbReference type="SAM" id="MobiDB-lite"/>
    </source>
</evidence>
<evidence type="ECO:0000313" key="3">
    <source>
        <dbReference type="EMBL" id="GIF81215.1"/>
    </source>
</evidence>
<reference evidence="3 4" key="1">
    <citation type="submission" date="2021-01" db="EMBL/GenBank/DDBJ databases">
        <title>Whole genome shotgun sequence of Catellatospora bangladeshensis NBRC 107357.</title>
        <authorList>
            <person name="Komaki H."/>
            <person name="Tamura T."/>
        </authorList>
    </citation>
    <scope>NUCLEOTIDE SEQUENCE [LARGE SCALE GENOMIC DNA]</scope>
    <source>
        <strain evidence="3 4">NBRC 107357</strain>
    </source>
</reference>
<evidence type="ECO:0000313" key="4">
    <source>
        <dbReference type="Proteomes" id="UP000601223"/>
    </source>
</evidence>
<protein>
    <recommendedName>
        <fullName evidence="5">Lipoprotein</fullName>
    </recommendedName>
</protein>
<feature type="signal peptide" evidence="2">
    <location>
        <begin position="1"/>
        <end position="21"/>
    </location>
</feature>
<name>A0A8J3NK75_9ACTN</name>
<feature type="region of interest" description="Disordered" evidence="1">
    <location>
        <begin position="131"/>
        <end position="152"/>
    </location>
</feature>
<feature type="region of interest" description="Disordered" evidence="1">
    <location>
        <begin position="68"/>
        <end position="113"/>
    </location>
</feature>
<organism evidence="3 4">
    <name type="scientific">Catellatospora bangladeshensis</name>
    <dbReference type="NCBI Taxonomy" id="310355"/>
    <lineage>
        <taxon>Bacteria</taxon>
        <taxon>Bacillati</taxon>
        <taxon>Actinomycetota</taxon>
        <taxon>Actinomycetes</taxon>
        <taxon>Micromonosporales</taxon>
        <taxon>Micromonosporaceae</taxon>
        <taxon>Catellatospora</taxon>
    </lineage>
</organism>
<evidence type="ECO:0000256" key="2">
    <source>
        <dbReference type="SAM" id="SignalP"/>
    </source>
</evidence>
<proteinExistence type="predicted"/>
<feature type="chain" id="PRO_5035307318" description="Lipoprotein" evidence="2">
    <location>
        <begin position="22"/>
        <end position="181"/>
    </location>
</feature>
<sequence length="181" mass="19015">MKRRLLGAALALPLTAALALAGCAAEDQGGDIATVGGAATAATPSAGPSLSQQERGIKFAQCMREHGIQMDDPDPNGGPVRIRMSGGPMDRDKMQAAQEACKEYSPFGENGPGKPDPQMEENMRKFAQCMRDNGVPNFPDPDGNGIRIDRSVGEDPDFEAAQKLCQDRFMPGLGGPAKVGS</sequence>
<dbReference type="Proteomes" id="UP000601223">
    <property type="component" value="Unassembled WGS sequence"/>
</dbReference>